<reference evidence="2" key="1">
    <citation type="journal article" date="2021" name="Proc. Natl. Acad. Sci. U.S.A.">
        <title>A Catalog of Tens of Thousands of Viruses from Human Metagenomes Reveals Hidden Associations with Chronic Diseases.</title>
        <authorList>
            <person name="Tisza M.J."/>
            <person name="Buck C.B."/>
        </authorList>
    </citation>
    <scope>NUCLEOTIDE SEQUENCE</scope>
    <source>
        <strain evidence="2">CtNHg2</strain>
    </source>
</reference>
<proteinExistence type="predicted"/>
<dbReference type="EMBL" id="BK016194">
    <property type="protein sequence ID" value="DAG01537.1"/>
    <property type="molecule type" value="Genomic_DNA"/>
</dbReference>
<keyword evidence="1" id="KW-1133">Transmembrane helix</keyword>
<protein>
    <submittedName>
        <fullName evidence="2">Uncharacterized protein</fullName>
    </submittedName>
</protein>
<accession>A0A8S5V467</accession>
<name>A0A8S5V467_9CAUD</name>
<evidence type="ECO:0000313" key="2">
    <source>
        <dbReference type="EMBL" id="DAG01537.1"/>
    </source>
</evidence>
<evidence type="ECO:0000256" key="1">
    <source>
        <dbReference type="SAM" id="Phobius"/>
    </source>
</evidence>
<organism evidence="2">
    <name type="scientific">Siphoviridae sp. ctNHg2</name>
    <dbReference type="NCBI Taxonomy" id="2825467"/>
    <lineage>
        <taxon>Viruses</taxon>
        <taxon>Duplodnaviria</taxon>
        <taxon>Heunggongvirae</taxon>
        <taxon>Uroviricota</taxon>
        <taxon>Caudoviricetes</taxon>
    </lineage>
</organism>
<keyword evidence="1" id="KW-0812">Transmembrane</keyword>
<feature type="transmembrane region" description="Helical" evidence="1">
    <location>
        <begin position="35"/>
        <end position="57"/>
    </location>
</feature>
<sequence>MIVSRISFYIITVHSSFINKGVISLRKNKSSSSHLIKGIIIFYCCNAIIPCFISLIIENIGTIYFPVISCMQCSIHI</sequence>
<keyword evidence="1" id="KW-0472">Membrane</keyword>